<dbReference type="InterPro" id="IPR013403">
    <property type="entry name" value="CRISPR-assoc_prot_Csb1/Cas7u"/>
</dbReference>
<proteinExistence type="predicted"/>
<name>A0ABS1E1B1_9GAMM</name>
<evidence type="ECO:0000313" key="2">
    <source>
        <dbReference type="EMBL" id="MBK1725565.1"/>
    </source>
</evidence>
<dbReference type="RefSeq" id="WP_200255831.1">
    <property type="nucleotide sequence ID" value="NZ_NRSH01000003.1"/>
</dbReference>
<keyword evidence="3" id="KW-1185">Reference proteome</keyword>
<dbReference type="Pfam" id="PF09617">
    <property type="entry name" value="Cas_GSU0053"/>
    <property type="match status" value="1"/>
</dbReference>
<dbReference type="Proteomes" id="UP000738126">
    <property type="component" value="Unassembled WGS sequence"/>
</dbReference>
<comment type="caution">
    <text evidence="2">The sequence shown here is derived from an EMBL/GenBank/DDBJ whole genome shotgun (WGS) entry which is preliminary data.</text>
</comment>
<gene>
    <name evidence="2" type="primary">cas7u</name>
    <name evidence="2" type="ORF">CKO13_00680</name>
</gene>
<reference evidence="2 3" key="1">
    <citation type="journal article" date="2020" name="Microorganisms">
        <title>Osmotic Adaptation and Compatible Solute Biosynthesis of Phototrophic Bacteria as Revealed from Genome Analyses.</title>
        <authorList>
            <person name="Imhoff J.F."/>
            <person name="Rahn T."/>
            <person name="Kunzel S."/>
            <person name="Keller A."/>
            <person name="Neulinger S.C."/>
        </authorList>
    </citation>
    <scope>NUCLEOTIDE SEQUENCE [LARGE SCALE GENOMIC DNA]</scope>
    <source>
        <strain evidence="2 3">DSM 15116</strain>
    </source>
</reference>
<evidence type="ECO:0000313" key="3">
    <source>
        <dbReference type="Proteomes" id="UP000738126"/>
    </source>
</evidence>
<sequence>MARIPDLLTDTEAAALRLKQPLAPMEGWELPIFPATYPPEPNRKTHRHDTPYTVNQLKDGRWVATLDTVQSQANRMESTFTEERADAIPRVTITAGERTVPLTELPHRLADAAIRTSDLQKEIREVFEAMDAGNPLPVAQLSPTSLVYGAWDSRDTRVKIRRLIRSEIYAWDVDVFTRSAQFAATFSREDLEFSEQEWKKGAEVGFAPTPSVDQHGGVMVHGAIQQIATLHLGECRKRERACSGLGQYILGLALAGLWHGGREYDLRTGCWLVPDGTPSLAVVRRDGRREAIEFGAEEVENFLEDTALPAARELGIRPGETVREAQYDPKAGKKLVQKGAKE</sequence>
<evidence type="ECO:0000256" key="1">
    <source>
        <dbReference type="SAM" id="MobiDB-lite"/>
    </source>
</evidence>
<dbReference type="NCBIfam" id="TIGR02570">
    <property type="entry name" value="cas7_GSU0053"/>
    <property type="match status" value="1"/>
</dbReference>
<feature type="compositionally biased region" description="Basic and acidic residues" evidence="1">
    <location>
        <begin position="321"/>
        <end position="331"/>
    </location>
</feature>
<feature type="region of interest" description="Disordered" evidence="1">
    <location>
        <begin position="321"/>
        <end position="342"/>
    </location>
</feature>
<accession>A0ABS1E1B1</accession>
<organism evidence="2 3">
    <name type="scientific">Halorhodospira neutriphila</name>
    <dbReference type="NCBI Taxonomy" id="168379"/>
    <lineage>
        <taxon>Bacteria</taxon>
        <taxon>Pseudomonadati</taxon>
        <taxon>Pseudomonadota</taxon>
        <taxon>Gammaproteobacteria</taxon>
        <taxon>Chromatiales</taxon>
        <taxon>Ectothiorhodospiraceae</taxon>
        <taxon>Halorhodospira</taxon>
    </lineage>
</organism>
<protein>
    <submittedName>
        <fullName evidence="2">Type I-U CRISPR-associated protein Cas7</fullName>
    </submittedName>
</protein>
<dbReference type="EMBL" id="NRSH01000003">
    <property type="protein sequence ID" value="MBK1725565.1"/>
    <property type="molecule type" value="Genomic_DNA"/>
</dbReference>